<proteinExistence type="predicted"/>
<dbReference type="STRING" id="583345.Mmol_1223"/>
<reference evidence="1 2" key="2">
    <citation type="journal article" date="2011" name="J. Bacteriol.">
        <title>Genomes of three methylotrophs from a single niche uncover genetic and metabolic divergence of Methylophilaceae.</title>
        <authorList>
            <person name="Lapidus A."/>
            <person name="Clum A."/>
            <person name="Labutti K."/>
            <person name="Kaluzhnaya M.G."/>
            <person name="Lim S."/>
            <person name="Beck D.A."/>
            <person name="Glavina Del Rio T."/>
            <person name="Nolan M."/>
            <person name="Mavromatis K."/>
            <person name="Huntemann M."/>
            <person name="Lucas S."/>
            <person name="Lidstrom M.E."/>
            <person name="Ivanova N."/>
            <person name="Chistoserdova L."/>
        </authorList>
    </citation>
    <scope>NUCLEOTIDE SEQUENCE [LARGE SCALE GENOMIC DNA]</scope>
    <source>
        <strain evidence="2">JLW8 / ATCC BAA-1282 / DSM 17540</strain>
    </source>
</reference>
<evidence type="ECO:0000313" key="2">
    <source>
        <dbReference type="Proteomes" id="UP000002742"/>
    </source>
</evidence>
<evidence type="ECO:0000313" key="1">
    <source>
        <dbReference type="EMBL" id="ACT48129.1"/>
    </source>
</evidence>
<reference evidence="2" key="1">
    <citation type="submission" date="2009-07" db="EMBL/GenBank/DDBJ databases">
        <title>Complete sequence of Methylotenera mobilis JLW8.</title>
        <authorList>
            <consortium name="US DOE Joint Genome Institute"/>
            <person name="Lucas S."/>
            <person name="Copeland A."/>
            <person name="Lapidus A."/>
            <person name="Glavina del Rio T."/>
            <person name="Tice H."/>
            <person name="Bruce D."/>
            <person name="Goodwin L."/>
            <person name="Pitluck S."/>
            <person name="LaButti K.M."/>
            <person name="Clum A."/>
            <person name="Larimer F."/>
            <person name="Land M."/>
            <person name="Hauser L."/>
            <person name="Kyrpides N."/>
            <person name="Mikhailova N."/>
            <person name="Kayluzhnaya M."/>
            <person name="Chistoserdova L."/>
        </authorList>
    </citation>
    <scope>NUCLEOTIDE SEQUENCE [LARGE SCALE GENOMIC DNA]</scope>
    <source>
        <strain evidence="2">JLW8 / ATCC BAA-1282 / DSM 17540</strain>
    </source>
</reference>
<dbReference type="AlphaFoldDB" id="C6WW30"/>
<protein>
    <submittedName>
        <fullName evidence="1">Uncharacterized protein</fullName>
    </submittedName>
</protein>
<accession>C6WW30</accession>
<sequence>MMHICGDSCNLREAEIYSNIPMSLNVKGHAKQAEHK</sequence>
<gene>
    <name evidence="1" type="ordered locus">Mmol_1223</name>
</gene>
<name>C6WW30_METML</name>
<organism evidence="1 2">
    <name type="scientific">Methylotenera mobilis (strain JLW8 / ATCC BAA-1282 / DSM 17540)</name>
    <dbReference type="NCBI Taxonomy" id="583345"/>
    <lineage>
        <taxon>Bacteria</taxon>
        <taxon>Pseudomonadati</taxon>
        <taxon>Pseudomonadota</taxon>
        <taxon>Betaproteobacteria</taxon>
        <taxon>Nitrosomonadales</taxon>
        <taxon>Methylophilaceae</taxon>
        <taxon>Methylotenera</taxon>
    </lineage>
</organism>
<dbReference type="Proteomes" id="UP000002742">
    <property type="component" value="Chromosome"/>
</dbReference>
<dbReference type="KEGG" id="mmb:Mmol_1223"/>
<keyword evidence="2" id="KW-1185">Reference proteome</keyword>
<dbReference type="HOGENOM" id="CLU_3357059_0_0_4"/>
<dbReference type="EMBL" id="CP001672">
    <property type="protein sequence ID" value="ACT48129.1"/>
    <property type="molecule type" value="Genomic_DNA"/>
</dbReference>